<protein>
    <submittedName>
        <fullName evidence="1">Uncharacterized protein</fullName>
    </submittedName>
</protein>
<organism evidence="1">
    <name type="scientific">Wolfiporia cocos</name>
    <dbReference type="NCBI Taxonomy" id="81056"/>
    <lineage>
        <taxon>Eukaryota</taxon>
        <taxon>Fungi</taxon>
        <taxon>Dikarya</taxon>
        <taxon>Basidiomycota</taxon>
        <taxon>Agaricomycotina</taxon>
        <taxon>Agaricomycetes</taxon>
        <taxon>Polyporales</taxon>
        <taxon>Phaeolaceae</taxon>
        <taxon>Wolfiporia</taxon>
    </lineage>
</organism>
<sequence>MFYYRYDWNKYYRWLTSWYSSKKWHIGLYLYPVMNISRVVSEVRLIRYLLVIVFYLLFNKETFQYIVIFLSSYFSCLRSLCFMLPRPHHPSILIVRPPVQAWC</sequence>
<accession>A0A7G7YDR3</accession>
<dbReference type="RefSeq" id="YP_009926606.1">
    <property type="nucleotide sequence ID" value="NC_050681.1"/>
</dbReference>
<name>A0A7G7YDR3_9APHY</name>
<gene>
    <name evidence="1" type="primary">orf24</name>
</gene>
<keyword evidence="1" id="KW-0496">Mitochondrion</keyword>
<dbReference type="AlphaFoldDB" id="A0A7G7YDR3"/>
<reference evidence="1" key="1">
    <citation type="journal article" date="2020" name="Front. Microbiol.">
        <title>Characterization of Two Mitochondrial Genomes and Gene Expression Analysis Reveal Clues for Variations, Evolution, and Large-Sclerotium Formation in Medical Fungus Wolfiporia cocos.</title>
        <authorList>
            <person name="Chen M."/>
            <person name="Chen N."/>
            <person name="Wu T."/>
            <person name="Bian Y."/>
            <person name="Deng Y."/>
            <person name="Xu Z."/>
        </authorList>
    </citation>
    <scope>NUCLEOTIDE SEQUENCE</scope>
    <source>
        <strain evidence="1">BL16</strain>
    </source>
</reference>
<dbReference type="GeneID" id="59143108"/>
<geneLocation type="mitochondrion" evidence="1"/>
<evidence type="ECO:0000313" key="1">
    <source>
        <dbReference type="EMBL" id="QNH92633.1"/>
    </source>
</evidence>
<dbReference type="EMBL" id="MT079861">
    <property type="protein sequence ID" value="QNH92633.1"/>
    <property type="molecule type" value="Genomic_DNA"/>
</dbReference>
<proteinExistence type="predicted"/>